<sequence length="59" mass="6167">RCLGAADALLPRGHVPSAVESEVRDRVRTRVRAMLGDQAYEAAYAEGGGLSAQEAAALI</sequence>
<reference evidence="1 2" key="1">
    <citation type="submission" date="2024-06" db="EMBL/GenBank/DDBJ databases">
        <title>The Natural Products Discovery Center: Release of the First 8490 Sequenced Strains for Exploring Actinobacteria Biosynthetic Diversity.</title>
        <authorList>
            <person name="Kalkreuter E."/>
            <person name="Kautsar S.A."/>
            <person name="Yang D."/>
            <person name="Bader C.D."/>
            <person name="Teijaro C.N."/>
            <person name="Fluegel L."/>
            <person name="Davis C.M."/>
            <person name="Simpson J.R."/>
            <person name="Lauterbach L."/>
            <person name="Steele A.D."/>
            <person name="Gui C."/>
            <person name="Meng S."/>
            <person name="Li G."/>
            <person name="Viehrig K."/>
            <person name="Ye F."/>
            <person name="Su P."/>
            <person name="Kiefer A.F."/>
            <person name="Nichols A."/>
            <person name="Cepeda A.J."/>
            <person name="Yan W."/>
            <person name="Fan B."/>
            <person name="Jiang Y."/>
            <person name="Adhikari A."/>
            <person name="Zheng C.-J."/>
            <person name="Schuster L."/>
            <person name="Cowan T.M."/>
            <person name="Smanski M.J."/>
            <person name="Chevrette M.G."/>
            <person name="De Carvalho L.P.S."/>
            <person name="Shen B."/>
        </authorList>
    </citation>
    <scope>NUCLEOTIDE SEQUENCE [LARGE SCALE GENOMIC DNA]</scope>
    <source>
        <strain evidence="1 2">NPDC000634</strain>
    </source>
</reference>
<proteinExistence type="predicted"/>
<gene>
    <name evidence="1" type="ORF">ABT317_42455</name>
</gene>
<name>A0ABV1WGY4_9ACTN</name>
<comment type="caution">
    <text evidence="1">The sequence shown here is derived from an EMBL/GenBank/DDBJ whole genome shotgun (WGS) entry which is preliminary data.</text>
</comment>
<dbReference type="EMBL" id="JBEPCU010001383">
    <property type="protein sequence ID" value="MER6983447.1"/>
    <property type="molecule type" value="Genomic_DNA"/>
</dbReference>
<protein>
    <submittedName>
        <fullName evidence="1">Uncharacterized protein</fullName>
    </submittedName>
</protein>
<evidence type="ECO:0000313" key="1">
    <source>
        <dbReference type="EMBL" id="MER6983447.1"/>
    </source>
</evidence>
<organism evidence="1 2">
    <name type="scientific">Streptomyces carpinensis</name>
    <dbReference type="NCBI Taxonomy" id="66369"/>
    <lineage>
        <taxon>Bacteria</taxon>
        <taxon>Bacillati</taxon>
        <taxon>Actinomycetota</taxon>
        <taxon>Actinomycetes</taxon>
        <taxon>Kitasatosporales</taxon>
        <taxon>Streptomycetaceae</taxon>
        <taxon>Streptomyces</taxon>
    </lineage>
</organism>
<evidence type="ECO:0000313" key="2">
    <source>
        <dbReference type="Proteomes" id="UP001458415"/>
    </source>
</evidence>
<dbReference type="Proteomes" id="UP001458415">
    <property type="component" value="Unassembled WGS sequence"/>
</dbReference>
<feature type="non-terminal residue" evidence="1">
    <location>
        <position position="1"/>
    </location>
</feature>
<accession>A0ABV1WGY4</accession>
<keyword evidence="2" id="KW-1185">Reference proteome</keyword>